<gene>
    <name evidence="1" type="ORF">NCTC11429_01818</name>
</gene>
<protein>
    <submittedName>
        <fullName evidence="1">Bacterial protein of uncharacterized function (DUF937)</fullName>
    </submittedName>
</protein>
<dbReference type="EMBL" id="LR590484">
    <property type="protein sequence ID" value="VTR37134.1"/>
    <property type="molecule type" value="Genomic_DNA"/>
</dbReference>
<evidence type="ECO:0000313" key="2">
    <source>
        <dbReference type="Proteomes" id="UP000308196"/>
    </source>
</evidence>
<dbReference type="AlphaFoldDB" id="A0A4U9V326"/>
<sequence>MVTFKLQKIIFKEFQITNYTGLLKKNRYIHSNLNSKYGGLEASLFVCKGKKQKETPYVGNKTNDKLMNLTDLVTGGVGSKAIEAISKMTGVSESKAKWIVAAAVPLMIAALNYNAKNKGQSENIDKAIDQHSGGGILDKIGDLFGAGANDDGNKIVNHMFGQNTDLVTQNIADKAGISSAQVGSVLATLAPIVMGYLGQQKQTSSGGGGIGDLLGSVLGGSQQSTGGGVLGGILGSFLGGGQEESGQAEGQAPSANNMTDLLGGLAGSFFDKNSDGQDKGNILDSIAGMFGK</sequence>
<dbReference type="InterPro" id="IPR009282">
    <property type="entry name" value="DUF937"/>
</dbReference>
<name>A0A4U9V326_9SPHI</name>
<evidence type="ECO:0000313" key="1">
    <source>
        <dbReference type="EMBL" id="VTR37134.1"/>
    </source>
</evidence>
<proteinExistence type="predicted"/>
<dbReference type="Pfam" id="PF06078">
    <property type="entry name" value="DUF937"/>
    <property type="match status" value="1"/>
</dbReference>
<organism evidence="1 2">
    <name type="scientific">Sphingobacterium thalpophilum</name>
    <dbReference type="NCBI Taxonomy" id="259"/>
    <lineage>
        <taxon>Bacteria</taxon>
        <taxon>Pseudomonadati</taxon>
        <taxon>Bacteroidota</taxon>
        <taxon>Sphingobacteriia</taxon>
        <taxon>Sphingobacteriales</taxon>
        <taxon>Sphingobacteriaceae</taxon>
        <taxon>Sphingobacterium</taxon>
    </lineage>
</organism>
<dbReference type="STRING" id="1123265.GCA_000686625_00688"/>
<dbReference type="Proteomes" id="UP000308196">
    <property type="component" value="Chromosome"/>
</dbReference>
<accession>A0A4U9V326</accession>
<dbReference type="KEGG" id="stha:NCTC11429_01818"/>
<reference evidence="1 2" key="1">
    <citation type="submission" date="2019-05" db="EMBL/GenBank/DDBJ databases">
        <authorList>
            <consortium name="Pathogen Informatics"/>
        </authorList>
    </citation>
    <scope>NUCLEOTIDE SEQUENCE [LARGE SCALE GENOMIC DNA]</scope>
    <source>
        <strain evidence="1 2">NCTC11429</strain>
    </source>
</reference>